<dbReference type="EMBL" id="LGUF01000007">
    <property type="protein sequence ID" value="KON86586.1"/>
    <property type="molecule type" value="Genomic_DNA"/>
</dbReference>
<name>A0A0M0GAX8_SPOGL</name>
<dbReference type="RefSeq" id="WP_053433950.1">
    <property type="nucleotide sequence ID" value="NZ_LGUF01000007.1"/>
</dbReference>
<evidence type="ECO:0000313" key="2">
    <source>
        <dbReference type="Proteomes" id="UP000037109"/>
    </source>
</evidence>
<proteinExistence type="predicted"/>
<reference evidence="2" key="1">
    <citation type="submission" date="2015-07" db="EMBL/GenBank/DDBJ databases">
        <title>Fjat-10036 dsm4.</title>
        <authorList>
            <person name="Liu B."/>
            <person name="Wang J."/>
            <person name="Zhu Y."/>
            <person name="Liu G."/>
            <person name="Chen Q."/>
            <person name="Chen Z."/>
            <person name="Lan J."/>
            <person name="Che J."/>
            <person name="Ge C."/>
            <person name="Shi H."/>
            <person name="Pan Z."/>
            <person name="Liu X."/>
        </authorList>
    </citation>
    <scope>NUCLEOTIDE SEQUENCE [LARGE SCALE GENOMIC DNA]</scope>
    <source>
        <strain evidence="2">DSM 4</strain>
    </source>
</reference>
<dbReference type="AlphaFoldDB" id="A0A0M0GAX8"/>
<organism evidence="1 2">
    <name type="scientific">Sporosarcina globispora</name>
    <name type="common">Bacillus globisporus</name>
    <dbReference type="NCBI Taxonomy" id="1459"/>
    <lineage>
        <taxon>Bacteria</taxon>
        <taxon>Bacillati</taxon>
        <taxon>Bacillota</taxon>
        <taxon>Bacilli</taxon>
        <taxon>Bacillales</taxon>
        <taxon>Caryophanaceae</taxon>
        <taxon>Sporosarcina</taxon>
    </lineage>
</organism>
<evidence type="ECO:0000313" key="1">
    <source>
        <dbReference type="EMBL" id="KON86586.1"/>
    </source>
</evidence>
<sequence>MSERREKYIEMGLQAKSLVELHLQYPNQFTAENVLSSLSEVYEEIGFKALNKKKKAASSRQLTAR</sequence>
<dbReference type="Proteomes" id="UP000037109">
    <property type="component" value="Unassembled WGS sequence"/>
</dbReference>
<accession>A0A0M0GAX8</accession>
<gene>
    <name evidence="1" type="ORF">AF332_06975</name>
</gene>
<keyword evidence="2" id="KW-1185">Reference proteome</keyword>
<comment type="caution">
    <text evidence="1">The sequence shown here is derived from an EMBL/GenBank/DDBJ whole genome shotgun (WGS) entry which is preliminary data.</text>
</comment>
<protein>
    <submittedName>
        <fullName evidence="1">Uncharacterized protein</fullName>
    </submittedName>
</protein>